<accession>A0A517QVK7</accession>
<dbReference type="EMBL" id="CP036268">
    <property type="protein sequence ID" value="QDT35686.1"/>
    <property type="molecule type" value="Genomic_DNA"/>
</dbReference>
<dbReference type="Proteomes" id="UP000317318">
    <property type="component" value="Chromosome"/>
</dbReference>
<evidence type="ECO:0000313" key="1">
    <source>
        <dbReference type="EMBL" id="QDT35686.1"/>
    </source>
</evidence>
<evidence type="ECO:0000313" key="2">
    <source>
        <dbReference type="Proteomes" id="UP000317318"/>
    </source>
</evidence>
<sequence length="284" mass="31657">MADTLIGLREALQAFVEAEQVQSQRHIKPLHRHLVQRLVIEGGFHPQHITPRPPLRIEVTGSGRHRKKILHFDADQARDGEQTVLGGLKTKDVDVVVSLPEIGPVLAISVKGTFNAFRNLTNRMEEAAGDCTNLHIAYPALVYGFLHVMRANRVGDVSKPNDVAINADGTIVDSIQRYHDAMARITNRRDLRNDVSRYEAVALALVNTSGAQVAEVVDIYPLAASPLGFDRFFEALYSMYDLRFVYSAPALARKTRRQIWDNDSPVREIADGVDLILRTGDDES</sequence>
<dbReference type="AlphaFoldDB" id="A0A517QVK7"/>
<reference evidence="1 2" key="1">
    <citation type="submission" date="2019-02" db="EMBL/GenBank/DDBJ databases">
        <title>Deep-cultivation of Planctomycetes and their phenomic and genomic characterization uncovers novel biology.</title>
        <authorList>
            <person name="Wiegand S."/>
            <person name="Jogler M."/>
            <person name="Boedeker C."/>
            <person name="Pinto D."/>
            <person name="Vollmers J."/>
            <person name="Rivas-Marin E."/>
            <person name="Kohn T."/>
            <person name="Peeters S.H."/>
            <person name="Heuer A."/>
            <person name="Rast P."/>
            <person name="Oberbeckmann S."/>
            <person name="Bunk B."/>
            <person name="Jeske O."/>
            <person name="Meyerdierks A."/>
            <person name="Storesund J.E."/>
            <person name="Kallscheuer N."/>
            <person name="Luecker S."/>
            <person name="Lage O.M."/>
            <person name="Pohl T."/>
            <person name="Merkel B.J."/>
            <person name="Hornburger P."/>
            <person name="Mueller R.-W."/>
            <person name="Bruemmer F."/>
            <person name="Labrenz M."/>
            <person name="Spormann A.M."/>
            <person name="Op den Camp H."/>
            <person name="Overmann J."/>
            <person name="Amann R."/>
            <person name="Jetten M.S.M."/>
            <person name="Mascher T."/>
            <person name="Medema M.H."/>
            <person name="Devos D.P."/>
            <person name="Kaster A.-K."/>
            <person name="Ovreas L."/>
            <person name="Rohde M."/>
            <person name="Galperin M.Y."/>
            <person name="Jogler C."/>
        </authorList>
    </citation>
    <scope>NUCLEOTIDE SEQUENCE [LARGE SCALE GENOMIC DNA]</scope>
    <source>
        <strain evidence="1 2">Pan189</strain>
    </source>
</reference>
<protein>
    <submittedName>
        <fullName evidence="1">Uncharacterized protein</fullName>
    </submittedName>
</protein>
<proteinExistence type="predicted"/>
<dbReference type="OrthoDB" id="1115265at2"/>
<organism evidence="1 2">
    <name type="scientific">Stratiformator vulcanicus</name>
    <dbReference type="NCBI Taxonomy" id="2527980"/>
    <lineage>
        <taxon>Bacteria</taxon>
        <taxon>Pseudomonadati</taxon>
        <taxon>Planctomycetota</taxon>
        <taxon>Planctomycetia</taxon>
        <taxon>Planctomycetales</taxon>
        <taxon>Planctomycetaceae</taxon>
        <taxon>Stratiformator</taxon>
    </lineage>
</organism>
<dbReference type="KEGG" id="svp:Pan189_00390"/>
<keyword evidence="2" id="KW-1185">Reference proteome</keyword>
<gene>
    <name evidence="1" type="ORF">Pan189_00390</name>
</gene>
<dbReference type="RefSeq" id="WP_145361960.1">
    <property type="nucleotide sequence ID" value="NZ_CP036268.1"/>
</dbReference>
<name>A0A517QVK7_9PLAN</name>